<reference evidence="1 2" key="1">
    <citation type="submission" date="2021-06" db="EMBL/GenBank/DDBJ databases">
        <title>Chromosome-level genome assembly of the red-tail catfish (Hemibagrus wyckioides).</title>
        <authorList>
            <person name="Shao F."/>
        </authorList>
    </citation>
    <scope>NUCLEOTIDE SEQUENCE [LARGE SCALE GENOMIC DNA]</scope>
    <source>
        <strain evidence="1">EC202008001</strain>
        <tissue evidence="1">Blood</tissue>
    </source>
</reference>
<name>A0A9D3NXT3_9TELE</name>
<accession>A0A9D3NXT3</accession>
<evidence type="ECO:0000313" key="1">
    <source>
        <dbReference type="EMBL" id="KAG7331181.1"/>
    </source>
</evidence>
<sequence length="112" mass="13277">MEKLSHVHRCCHVLVTVDHQTPVKGELMKENGIEPLYIVAAGECDWKEKKRTEQKSETERKRERESFKLGIIWRTLRLDREKTETQHMQATFSHQEILLSPRLIHEDAKTED</sequence>
<dbReference type="EMBL" id="JAHKSW010000006">
    <property type="protein sequence ID" value="KAG7331181.1"/>
    <property type="molecule type" value="Genomic_DNA"/>
</dbReference>
<gene>
    <name evidence="1" type="ORF">KOW79_005150</name>
</gene>
<dbReference type="Proteomes" id="UP000824219">
    <property type="component" value="Linkage Group LG06"/>
</dbReference>
<dbReference type="AlphaFoldDB" id="A0A9D3NXT3"/>
<proteinExistence type="predicted"/>
<protein>
    <submittedName>
        <fullName evidence="1">Uncharacterized protein</fullName>
    </submittedName>
</protein>
<keyword evidence="2" id="KW-1185">Reference proteome</keyword>
<organism evidence="1 2">
    <name type="scientific">Hemibagrus wyckioides</name>
    <dbReference type="NCBI Taxonomy" id="337641"/>
    <lineage>
        <taxon>Eukaryota</taxon>
        <taxon>Metazoa</taxon>
        <taxon>Chordata</taxon>
        <taxon>Craniata</taxon>
        <taxon>Vertebrata</taxon>
        <taxon>Euteleostomi</taxon>
        <taxon>Actinopterygii</taxon>
        <taxon>Neopterygii</taxon>
        <taxon>Teleostei</taxon>
        <taxon>Ostariophysi</taxon>
        <taxon>Siluriformes</taxon>
        <taxon>Bagridae</taxon>
        <taxon>Hemibagrus</taxon>
    </lineage>
</organism>
<evidence type="ECO:0000313" key="2">
    <source>
        <dbReference type="Proteomes" id="UP000824219"/>
    </source>
</evidence>
<comment type="caution">
    <text evidence="1">The sequence shown here is derived from an EMBL/GenBank/DDBJ whole genome shotgun (WGS) entry which is preliminary data.</text>
</comment>